<evidence type="ECO:0000256" key="6">
    <source>
        <dbReference type="ARBA" id="ARBA00022475"/>
    </source>
</evidence>
<comment type="subcellular location">
    <subcellularLocation>
        <location evidence="2 13">Cell membrane</location>
        <topology evidence="2 13">Peripheral membrane protein</topology>
    </subcellularLocation>
</comment>
<evidence type="ECO:0000256" key="4">
    <source>
        <dbReference type="ARBA" id="ARBA00005359"/>
    </source>
</evidence>
<keyword evidence="9 13" id="KW-0665">Pyrimidine biosynthesis</keyword>
<evidence type="ECO:0000256" key="2">
    <source>
        <dbReference type="ARBA" id="ARBA00004202"/>
    </source>
</evidence>
<evidence type="ECO:0000256" key="3">
    <source>
        <dbReference type="ARBA" id="ARBA00005161"/>
    </source>
</evidence>
<dbReference type="PROSITE" id="PS00911">
    <property type="entry name" value="DHODEHASE_1"/>
    <property type="match status" value="1"/>
</dbReference>
<dbReference type="CDD" id="cd04738">
    <property type="entry name" value="DHOD_2_like"/>
    <property type="match status" value="1"/>
</dbReference>
<evidence type="ECO:0000256" key="5">
    <source>
        <dbReference type="ARBA" id="ARBA00011245"/>
    </source>
</evidence>
<feature type="binding site" evidence="13">
    <location>
        <position position="171"/>
    </location>
    <ligand>
        <name>substrate</name>
    </ligand>
</feature>
<keyword evidence="7 13" id="KW-0285">Flavoprotein</keyword>
<evidence type="ECO:0000313" key="15">
    <source>
        <dbReference type="EMBL" id="BAU75196.1"/>
    </source>
</evidence>
<feature type="active site" description="Nucleophile" evidence="13">
    <location>
        <position position="174"/>
    </location>
</feature>
<dbReference type="InterPro" id="IPR013785">
    <property type="entry name" value="Aldolase_TIM"/>
</dbReference>
<dbReference type="NCBIfam" id="TIGR01036">
    <property type="entry name" value="pyrD_sub2"/>
    <property type="match status" value="1"/>
</dbReference>
<dbReference type="InterPro" id="IPR005719">
    <property type="entry name" value="Dihydroorotate_DH_2"/>
</dbReference>
<evidence type="ECO:0000256" key="8">
    <source>
        <dbReference type="ARBA" id="ARBA00022643"/>
    </source>
</evidence>
<dbReference type="AlphaFoldDB" id="A0AAD1C0Q7"/>
<gene>
    <name evidence="13" type="primary">pyrD</name>
    <name evidence="15" type="ORF">KF707C_35080</name>
</gene>
<dbReference type="SUPFAM" id="SSF51395">
    <property type="entry name" value="FMN-linked oxidoreductases"/>
    <property type="match status" value="1"/>
</dbReference>
<organism evidence="15 16">
    <name type="scientific">Metapseudomonas furukawaii</name>
    <name type="common">Pseudomonas furukawaii</name>
    <dbReference type="NCBI Taxonomy" id="1149133"/>
    <lineage>
        <taxon>Bacteria</taxon>
        <taxon>Pseudomonadati</taxon>
        <taxon>Pseudomonadota</taxon>
        <taxon>Gammaproteobacteria</taxon>
        <taxon>Pseudomonadales</taxon>
        <taxon>Pseudomonadaceae</taxon>
        <taxon>Metapseudomonas</taxon>
    </lineage>
</organism>
<evidence type="ECO:0000313" key="16">
    <source>
        <dbReference type="Proteomes" id="UP000218554"/>
    </source>
</evidence>
<evidence type="ECO:0000256" key="9">
    <source>
        <dbReference type="ARBA" id="ARBA00022975"/>
    </source>
</evidence>
<comment type="cofactor">
    <cofactor evidence="13">
        <name>FMN</name>
        <dbReference type="ChEBI" id="CHEBI:58210"/>
    </cofactor>
    <text evidence="13">Binds 1 FMN per subunit.</text>
</comment>
<dbReference type="NCBIfam" id="NF003652">
    <property type="entry name" value="PRK05286.2-5"/>
    <property type="match status" value="1"/>
</dbReference>
<dbReference type="Gene3D" id="3.20.20.70">
    <property type="entry name" value="Aldolase class I"/>
    <property type="match status" value="1"/>
</dbReference>
<dbReference type="HAMAP" id="MF_00225">
    <property type="entry name" value="DHO_dh_type2"/>
    <property type="match status" value="1"/>
</dbReference>
<comment type="catalytic activity">
    <reaction evidence="12 13">
        <text>(S)-dihydroorotate + a quinone = orotate + a quinol</text>
        <dbReference type="Rhea" id="RHEA:30187"/>
        <dbReference type="ChEBI" id="CHEBI:24646"/>
        <dbReference type="ChEBI" id="CHEBI:30839"/>
        <dbReference type="ChEBI" id="CHEBI:30864"/>
        <dbReference type="ChEBI" id="CHEBI:132124"/>
        <dbReference type="EC" id="1.3.5.2"/>
    </reaction>
</comment>
<feature type="binding site" evidence="13">
    <location>
        <position position="176"/>
    </location>
    <ligand>
        <name>substrate</name>
    </ligand>
</feature>
<dbReference type="FunFam" id="3.20.20.70:FF:000028">
    <property type="entry name" value="Dihydroorotate dehydrogenase (quinone)"/>
    <property type="match status" value="1"/>
</dbReference>
<dbReference type="NCBIfam" id="NF003644">
    <property type="entry name" value="PRK05286.1-1"/>
    <property type="match status" value="1"/>
</dbReference>
<comment type="subunit">
    <text evidence="5 13">Monomer.</text>
</comment>
<dbReference type="GO" id="GO:0006207">
    <property type="term" value="P:'de novo' pyrimidine nucleobase biosynthetic process"/>
    <property type="evidence" value="ECO:0007669"/>
    <property type="project" value="UniProtKB-UniRule"/>
</dbReference>
<comment type="pathway">
    <text evidence="3 13">Pyrimidine metabolism; UMP biosynthesis via de novo pathway; orotate from (S)-dihydroorotate (quinone route): step 1/1.</text>
</comment>
<feature type="binding site" evidence="13">
    <location>
        <begin position="110"/>
        <end position="114"/>
    </location>
    <ligand>
        <name>substrate</name>
    </ligand>
</feature>
<feature type="binding site" evidence="13">
    <location>
        <position position="85"/>
    </location>
    <ligand>
        <name>FMN</name>
        <dbReference type="ChEBI" id="CHEBI:58210"/>
    </ligand>
</feature>
<keyword evidence="6 13" id="KW-1003">Cell membrane</keyword>
<dbReference type="GO" id="GO:0005886">
    <property type="term" value="C:plasma membrane"/>
    <property type="evidence" value="ECO:0007669"/>
    <property type="project" value="UniProtKB-SubCell"/>
</dbReference>
<dbReference type="Proteomes" id="UP000218554">
    <property type="component" value="Chromosome"/>
</dbReference>
<dbReference type="EMBL" id="AP014862">
    <property type="protein sequence ID" value="BAU75196.1"/>
    <property type="molecule type" value="Genomic_DNA"/>
</dbReference>
<comment type="similarity">
    <text evidence="4 13">Belongs to the dihydroorotate dehydrogenase family. Type 2 subfamily.</text>
</comment>
<feature type="binding site" evidence="13">
    <location>
        <position position="216"/>
    </location>
    <ligand>
        <name>FMN</name>
        <dbReference type="ChEBI" id="CHEBI:58210"/>
    </ligand>
</feature>
<feature type="binding site" evidence="13">
    <location>
        <begin position="245"/>
        <end position="246"/>
    </location>
    <ligand>
        <name>substrate</name>
    </ligand>
</feature>
<dbReference type="EC" id="1.3.5.2" evidence="13"/>
<keyword evidence="11 13" id="KW-0472">Membrane</keyword>
<dbReference type="GO" id="GO:0005737">
    <property type="term" value="C:cytoplasm"/>
    <property type="evidence" value="ECO:0007669"/>
    <property type="project" value="InterPro"/>
</dbReference>
<evidence type="ECO:0000256" key="13">
    <source>
        <dbReference type="HAMAP-Rule" id="MF_00225"/>
    </source>
</evidence>
<dbReference type="InterPro" id="IPR001295">
    <property type="entry name" value="Dihydroorotate_DH_CS"/>
</dbReference>
<protein>
    <recommendedName>
        <fullName evidence="13">Dihydroorotate dehydrogenase (quinone)</fullName>
        <ecNumber evidence="13">1.3.5.2</ecNumber>
    </recommendedName>
    <alternativeName>
        <fullName evidence="13">DHOdehase</fullName>
        <shortName evidence="13">DHOD</shortName>
        <shortName evidence="13">DHODase</shortName>
    </alternativeName>
    <alternativeName>
        <fullName evidence="13">Dihydroorotate oxidase</fullName>
    </alternativeName>
</protein>
<feature type="binding site" evidence="13">
    <location>
        <begin position="317"/>
        <end position="318"/>
    </location>
    <ligand>
        <name>FMN</name>
        <dbReference type="ChEBI" id="CHEBI:58210"/>
    </ligand>
</feature>
<feature type="binding site" evidence="13">
    <location>
        <position position="296"/>
    </location>
    <ligand>
        <name>FMN</name>
        <dbReference type="ChEBI" id="CHEBI:58210"/>
    </ligand>
</feature>
<feature type="binding site" evidence="13">
    <location>
        <position position="244"/>
    </location>
    <ligand>
        <name>FMN</name>
        <dbReference type="ChEBI" id="CHEBI:58210"/>
    </ligand>
</feature>
<keyword evidence="10 13" id="KW-0560">Oxidoreductase</keyword>
<feature type="binding site" evidence="13">
    <location>
        <position position="267"/>
    </location>
    <ligand>
        <name>FMN</name>
        <dbReference type="ChEBI" id="CHEBI:58210"/>
    </ligand>
</feature>
<proteinExistence type="inferred from homology"/>
<dbReference type="PANTHER" id="PTHR48109:SF4">
    <property type="entry name" value="DIHYDROOROTATE DEHYDROGENASE (QUINONE), MITOCHONDRIAL"/>
    <property type="match status" value="1"/>
</dbReference>
<feature type="binding site" evidence="13">
    <location>
        <position position="138"/>
    </location>
    <ligand>
        <name>FMN</name>
        <dbReference type="ChEBI" id="CHEBI:58210"/>
    </ligand>
</feature>
<dbReference type="GO" id="GO:0106430">
    <property type="term" value="F:dihydroorotate dehydrogenase (quinone) activity"/>
    <property type="evidence" value="ECO:0007669"/>
    <property type="project" value="UniProtKB-EC"/>
</dbReference>
<evidence type="ECO:0000259" key="14">
    <source>
        <dbReference type="Pfam" id="PF01180"/>
    </source>
</evidence>
<accession>A0AAD1C0Q7</accession>
<dbReference type="PANTHER" id="PTHR48109">
    <property type="entry name" value="DIHYDROOROTATE DEHYDROGENASE (QUINONE), MITOCHONDRIAL-RELATED"/>
    <property type="match status" value="1"/>
</dbReference>
<dbReference type="Pfam" id="PF01180">
    <property type="entry name" value="DHO_dh"/>
    <property type="match status" value="1"/>
</dbReference>
<reference evidence="15 16" key="2">
    <citation type="journal article" date="2017" name="Int. J. Syst. Evol. Microbiol.">
        <title>Pseudomonas furukawaii sp. nov., a polychlorinated biphenyl-degrading bacterium isolated from biphenyl-contaminated soil in Japan.</title>
        <authorList>
            <person name="Kimura N."/>
            <person name="Watanabe T."/>
            <person name="Suenaga H."/>
            <person name="Fujihara H."/>
            <person name="Futagami T."/>
            <person name="Goto M."/>
            <person name="Hanada S."/>
            <person name="Hirose J."/>
        </authorList>
    </citation>
    <scope>NUCLEOTIDE SEQUENCE [LARGE SCALE GENOMIC DNA]</scope>
    <source>
        <strain evidence="16">DSM 10086 / NBRC 110670 / KF707</strain>
    </source>
</reference>
<dbReference type="KEGG" id="pfuw:KF707C_35080"/>
<name>A0AAD1C0Q7_METFU</name>
<dbReference type="RefSeq" id="WP_003456376.1">
    <property type="nucleotide sequence ID" value="NZ_AJMR01000227.1"/>
</dbReference>
<evidence type="ECO:0000256" key="1">
    <source>
        <dbReference type="ARBA" id="ARBA00003125"/>
    </source>
</evidence>
<feature type="binding site" evidence="13">
    <location>
        <begin position="61"/>
        <end position="65"/>
    </location>
    <ligand>
        <name>FMN</name>
        <dbReference type="ChEBI" id="CHEBI:58210"/>
    </ligand>
</feature>
<dbReference type="NCBIfam" id="NF003646">
    <property type="entry name" value="PRK05286.1-4"/>
    <property type="match status" value="1"/>
</dbReference>
<evidence type="ECO:0000256" key="12">
    <source>
        <dbReference type="ARBA" id="ARBA00048639"/>
    </source>
</evidence>
<reference evidence="16" key="1">
    <citation type="submission" date="2015-05" db="EMBL/GenBank/DDBJ databases">
        <title>Draft genome sequencing of a biphenyl-degrading bacterium, Pseudomonas balearica KF707 (=NBRC110670).</title>
        <authorList>
            <person name="Kimura N."/>
            <person name="Hirose J."/>
            <person name="Watanabe T."/>
            <person name="Suenaga H."/>
            <person name="Fujihara H."/>
            <person name="Noguchi M."/>
            <person name="Hashimoto M."/>
            <person name="Shimodaira J."/>
            <person name="Tsuchikane K."/>
            <person name="Hosoyama A."/>
            <person name="Yamazoe A."/>
            <person name="Fujita N."/>
            <person name="Furukawa K."/>
        </authorList>
    </citation>
    <scope>NUCLEOTIDE SEQUENCE [LARGE SCALE GENOMIC DNA]</scope>
    <source>
        <strain evidence="16">DSM 10086 / NBRC 110670 / KF707</strain>
    </source>
</reference>
<evidence type="ECO:0000256" key="7">
    <source>
        <dbReference type="ARBA" id="ARBA00022630"/>
    </source>
</evidence>
<comment type="function">
    <text evidence="1 13">Catalyzes the conversion of dihydroorotate to orotate with quinone as electron acceptor.</text>
</comment>
<sequence length="341" mass="36350">MYKLARELLFSLSPETSHELSIDLIGAGGRLGLNRILTKSPASLPVKVMGLEFPNPVGLAAGLDKNGDAIDGFAQLGFGFIEIGTVTPRPQPGNPKPRLFRLPEAEAIINRMGFNNRGVDHLLERVRAAKYDGVLGINIGKNFDTPVERAVDDYLICLEKVYAHASYITVNVSSPNTPGLRSLQFGDSLKQLLEALRQRQQALAAEQGRYVPLAIKIAPDMSDEETVMVARALLESGMDAVIATNTTLGREGVEGLPHGDEAGGLSGAPVRDKSTHTVKVLAGELGGRLPIIAVGGVTEGRHAAEKIEAGASLVQVYSGFIYRGPALIREAVDAIAALPKY</sequence>
<dbReference type="PIRSF" id="PIRSF000164">
    <property type="entry name" value="DHO_oxidase"/>
    <property type="match status" value="1"/>
</dbReference>
<feature type="binding site" evidence="13">
    <location>
        <position position="65"/>
    </location>
    <ligand>
        <name>substrate</name>
    </ligand>
</feature>
<evidence type="ECO:0000256" key="10">
    <source>
        <dbReference type="ARBA" id="ARBA00023002"/>
    </source>
</evidence>
<dbReference type="InterPro" id="IPR005720">
    <property type="entry name" value="Dihydroorotate_DH_cat"/>
</dbReference>
<dbReference type="GO" id="GO:0044205">
    <property type="term" value="P:'de novo' UMP biosynthetic process"/>
    <property type="evidence" value="ECO:0007669"/>
    <property type="project" value="UniProtKB-UniRule"/>
</dbReference>
<evidence type="ECO:0000256" key="11">
    <source>
        <dbReference type="ARBA" id="ARBA00023136"/>
    </source>
</evidence>
<feature type="domain" description="Dihydroorotate dehydrogenase catalytic" evidence="14">
    <location>
        <begin position="44"/>
        <end position="335"/>
    </location>
</feature>
<dbReference type="NCBIfam" id="NF003645">
    <property type="entry name" value="PRK05286.1-2"/>
    <property type="match status" value="1"/>
</dbReference>
<feature type="binding site" evidence="13">
    <location>
        <position position="171"/>
    </location>
    <ligand>
        <name>FMN</name>
        <dbReference type="ChEBI" id="CHEBI:58210"/>
    </ligand>
</feature>
<keyword evidence="8 13" id="KW-0288">FMN</keyword>
<keyword evidence="16" id="KW-1185">Reference proteome</keyword>
<dbReference type="InterPro" id="IPR050074">
    <property type="entry name" value="DHO_dehydrogenase"/>
</dbReference>
<dbReference type="InterPro" id="IPR012135">
    <property type="entry name" value="Dihydroorotate_DH_1_2"/>
</dbReference>